<dbReference type="EMBL" id="RCHS01003214">
    <property type="protein sequence ID" value="RMX43385.1"/>
    <property type="molecule type" value="Genomic_DNA"/>
</dbReference>
<dbReference type="Proteomes" id="UP000275408">
    <property type="component" value="Unassembled WGS sequence"/>
</dbReference>
<feature type="signal peptide" evidence="1">
    <location>
        <begin position="1"/>
        <end position="22"/>
    </location>
</feature>
<dbReference type="AlphaFoldDB" id="A0A3M6TPN8"/>
<feature type="chain" id="PRO_5017934264" evidence="1">
    <location>
        <begin position="23"/>
        <end position="48"/>
    </location>
</feature>
<comment type="caution">
    <text evidence="2">The sequence shown here is derived from an EMBL/GenBank/DDBJ whole genome shotgun (WGS) entry which is preliminary data.</text>
</comment>
<name>A0A3M6TPN8_POCDA</name>
<evidence type="ECO:0000313" key="2">
    <source>
        <dbReference type="EMBL" id="RMX43385.1"/>
    </source>
</evidence>
<keyword evidence="1" id="KW-0732">Signal</keyword>
<proteinExistence type="predicted"/>
<organism evidence="2 3">
    <name type="scientific">Pocillopora damicornis</name>
    <name type="common">Cauliflower coral</name>
    <name type="synonym">Millepora damicornis</name>
    <dbReference type="NCBI Taxonomy" id="46731"/>
    <lineage>
        <taxon>Eukaryota</taxon>
        <taxon>Metazoa</taxon>
        <taxon>Cnidaria</taxon>
        <taxon>Anthozoa</taxon>
        <taxon>Hexacorallia</taxon>
        <taxon>Scleractinia</taxon>
        <taxon>Astrocoeniina</taxon>
        <taxon>Pocilloporidae</taxon>
        <taxon>Pocillopora</taxon>
    </lineage>
</organism>
<gene>
    <name evidence="2" type="ORF">pdam_00016096</name>
</gene>
<reference evidence="2 3" key="1">
    <citation type="journal article" date="2018" name="Sci. Rep.">
        <title>Comparative analysis of the Pocillopora damicornis genome highlights role of immune system in coral evolution.</title>
        <authorList>
            <person name="Cunning R."/>
            <person name="Bay R.A."/>
            <person name="Gillette P."/>
            <person name="Baker A.C."/>
            <person name="Traylor-Knowles N."/>
        </authorList>
    </citation>
    <scope>NUCLEOTIDE SEQUENCE [LARGE SCALE GENOMIC DNA]</scope>
    <source>
        <strain evidence="2">RSMAS</strain>
        <tissue evidence="2">Whole animal</tissue>
    </source>
</reference>
<protein>
    <submittedName>
        <fullName evidence="2">Uncharacterized protein</fullName>
    </submittedName>
</protein>
<keyword evidence="3" id="KW-1185">Reference proteome</keyword>
<accession>A0A3M6TPN8</accession>
<sequence>MRKASQLLRLFLLFLSLRCSNGAPVDEKEKQFALSFTCGRTCLGNKLR</sequence>
<evidence type="ECO:0000256" key="1">
    <source>
        <dbReference type="SAM" id="SignalP"/>
    </source>
</evidence>
<evidence type="ECO:0000313" key="3">
    <source>
        <dbReference type="Proteomes" id="UP000275408"/>
    </source>
</evidence>